<evidence type="ECO:0000256" key="2">
    <source>
        <dbReference type="ARBA" id="ARBA00007839"/>
    </source>
</evidence>
<dbReference type="WBParaSite" id="SBAD_0000086801-mRNA-1">
    <property type="protein sequence ID" value="SBAD_0000086801-mRNA-1"/>
    <property type="gene ID" value="SBAD_0000086801"/>
</dbReference>
<gene>
    <name evidence="10" type="ORF">SBAD_LOCUS845</name>
</gene>
<name>A0A183IB51_9BILA</name>
<comment type="function">
    <text evidence="7">Has antibacterial activity against a variety of bacteria including S.aureus, P.aeruginosa and M.tuberculosis. Acts by inducing bacterial membrane breakage.</text>
</comment>
<evidence type="ECO:0000256" key="3">
    <source>
        <dbReference type="ARBA" id="ARBA00016275"/>
    </source>
</evidence>
<evidence type="ECO:0000256" key="1">
    <source>
        <dbReference type="ARBA" id="ARBA00004370"/>
    </source>
</evidence>
<dbReference type="PANTHER" id="PTHR28525">
    <property type="entry name" value="REACTIVE OXYGEN SPECIES MODULATOR 1"/>
    <property type="match status" value="1"/>
</dbReference>
<evidence type="ECO:0000256" key="9">
    <source>
        <dbReference type="ARBA" id="ARBA00032686"/>
    </source>
</evidence>
<comment type="subcellular location">
    <subcellularLocation>
        <location evidence="1">Membrane</location>
    </subcellularLocation>
</comment>
<dbReference type="Pfam" id="PF10247">
    <property type="entry name" value="Romo1"/>
    <property type="match status" value="1"/>
</dbReference>
<evidence type="ECO:0000313" key="12">
    <source>
        <dbReference type="WBParaSite" id="SBAD_0000086801-mRNA-1"/>
    </source>
</evidence>
<proteinExistence type="inferred from homology"/>
<evidence type="ECO:0000256" key="8">
    <source>
        <dbReference type="ARBA" id="ARBA00025243"/>
    </source>
</evidence>
<evidence type="ECO:0000313" key="11">
    <source>
        <dbReference type="Proteomes" id="UP000270296"/>
    </source>
</evidence>
<dbReference type="OrthoDB" id="5409308at2759"/>
<dbReference type="Proteomes" id="UP000270296">
    <property type="component" value="Unassembled WGS sequence"/>
</dbReference>
<accession>A0A183IB51</accession>
<evidence type="ECO:0000313" key="10">
    <source>
        <dbReference type="EMBL" id="VDO92340.1"/>
    </source>
</evidence>
<reference evidence="10 11" key="2">
    <citation type="submission" date="2018-11" db="EMBL/GenBank/DDBJ databases">
        <authorList>
            <consortium name="Pathogen Informatics"/>
        </authorList>
    </citation>
    <scope>NUCLEOTIDE SEQUENCE [LARGE SCALE GENOMIC DNA]</scope>
</reference>
<evidence type="ECO:0000256" key="7">
    <source>
        <dbReference type="ARBA" id="ARBA00025225"/>
    </source>
</evidence>
<evidence type="ECO:0000256" key="6">
    <source>
        <dbReference type="ARBA" id="ARBA00023136"/>
    </source>
</evidence>
<dbReference type="GO" id="GO:0005744">
    <property type="term" value="C:TIM23 mitochondrial import inner membrane translocase complex"/>
    <property type="evidence" value="ECO:0007669"/>
    <property type="project" value="TreeGrafter"/>
</dbReference>
<dbReference type="GO" id="GO:0045039">
    <property type="term" value="P:protein insertion into mitochondrial inner membrane"/>
    <property type="evidence" value="ECO:0007669"/>
    <property type="project" value="TreeGrafter"/>
</dbReference>
<dbReference type="InterPro" id="IPR018450">
    <property type="entry name" value="Romo1/Mgr2"/>
</dbReference>
<reference evidence="12" key="1">
    <citation type="submission" date="2016-06" db="UniProtKB">
        <authorList>
            <consortium name="WormBaseParasite"/>
        </authorList>
    </citation>
    <scope>IDENTIFICATION</scope>
</reference>
<dbReference type="EMBL" id="UZAM01006640">
    <property type="protein sequence ID" value="VDO92340.1"/>
    <property type="molecule type" value="Genomic_DNA"/>
</dbReference>
<dbReference type="PANTHER" id="PTHR28525:SF1">
    <property type="entry name" value="REACTIVE OXYGEN SPECIES MODULATOR 1"/>
    <property type="match status" value="1"/>
</dbReference>
<comment type="function">
    <text evidence="8">Induces production of reactive oxygen species (ROS) which are necessary for cell proliferation. May play a role in inducing oxidative DNA damage and replicative senescence. May play a role in the coordination of mitochondrial morphology and cell proliferation.</text>
</comment>
<dbReference type="GO" id="GO:0030150">
    <property type="term" value="P:protein import into mitochondrial matrix"/>
    <property type="evidence" value="ECO:0007669"/>
    <property type="project" value="TreeGrafter"/>
</dbReference>
<keyword evidence="11" id="KW-1185">Reference proteome</keyword>
<keyword evidence="5" id="KW-1133">Transmembrane helix</keyword>
<sequence length="55" mass="5565">MGATVGATCGVFLGTFSAISMGIRGRELLRHLGKISLSASGSFGLFMAVGSALRC</sequence>
<keyword evidence="4" id="KW-0812">Transmembrane</keyword>
<organism evidence="12">
    <name type="scientific">Soboliphyme baturini</name>
    <dbReference type="NCBI Taxonomy" id="241478"/>
    <lineage>
        <taxon>Eukaryota</taxon>
        <taxon>Metazoa</taxon>
        <taxon>Ecdysozoa</taxon>
        <taxon>Nematoda</taxon>
        <taxon>Enoplea</taxon>
        <taxon>Dorylaimia</taxon>
        <taxon>Dioctophymatida</taxon>
        <taxon>Dioctophymatoidea</taxon>
        <taxon>Soboliphymatidae</taxon>
        <taxon>Soboliphyme</taxon>
    </lineage>
</organism>
<protein>
    <recommendedName>
        <fullName evidence="3">Reactive oxygen species modulator 1</fullName>
    </recommendedName>
    <alternativeName>
        <fullName evidence="9">Protein MGR2 homolog</fullName>
    </alternativeName>
</protein>
<dbReference type="AlphaFoldDB" id="A0A183IB51"/>
<comment type="similarity">
    <text evidence="2">Belongs to the MGR2 family.</text>
</comment>
<evidence type="ECO:0000256" key="4">
    <source>
        <dbReference type="ARBA" id="ARBA00022692"/>
    </source>
</evidence>
<evidence type="ECO:0000256" key="5">
    <source>
        <dbReference type="ARBA" id="ARBA00022989"/>
    </source>
</evidence>
<dbReference type="SMART" id="SM01378">
    <property type="entry name" value="Romo1"/>
    <property type="match status" value="1"/>
</dbReference>
<keyword evidence="6" id="KW-0472">Membrane</keyword>